<proteinExistence type="predicted"/>
<sequence length="61" mass="6748">MVAIQGQDNSSPTKHYFRRVDQNLITPVTLRLIIPPLTGVTLWANETLDIPFTVQNAGAVD</sequence>
<comment type="caution">
    <text evidence="1">The sequence shown here is derived from an EMBL/GenBank/DDBJ whole genome shotgun (WGS) entry which is preliminary data.</text>
</comment>
<protein>
    <submittedName>
        <fullName evidence="1">Uncharacterized protein</fullName>
    </submittedName>
</protein>
<keyword evidence="2" id="KW-1185">Reference proteome</keyword>
<dbReference type="AlphaFoldDB" id="A0A9D4M4M6"/>
<accession>A0A9D4M4M6</accession>
<evidence type="ECO:0000313" key="2">
    <source>
        <dbReference type="Proteomes" id="UP000828390"/>
    </source>
</evidence>
<reference evidence="1" key="2">
    <citation type="submission" date="2020-11" db="EMBL/GenBank/DDBJ databases">
        <authorList>
            <person name="McCartney M.A."/>
            <person name="Auch B."/>
            <person name="Kono T."/>
            <person name="Mallez S."/>
            <person name="Becker A."/>
            <person name="Gohl D.M."/>
            <person name="Silverstein K.A.T."/>
            <person name="Koren S."/>
            <person name="Bechman K.B."/>
            <person name="Herman A."/>
            <person name="Abrahante J.E."/>
            <person name="Garbe J."/>
        </authorList>
    </citation>
    <scope>NUCLEOTIDE SEQUENCE</scope>
    <source>
        <strain evidence="1">Duluth1</strain>
        <tissue evidence="1">Whole animal</tissue>
    </source>
</reference>
<reference evidence="1" key="1">
    <citation type="journal article" date="2019" name="bioRxiv">
        <title>The Genome of the Zebra Mussel, Dreissena polymorpha: A Resource for Invasive Species Research.</title>
        <authorList>
            <person name="McCartney M.A."/>
            <person name="Auch B."/>
            <person name="Kono T."/>
            <person name="Mallez S."/>
            <person name="Zhang Y."/>
            <person name="Obille A."/>
            <person name="Becker A."/>
            <person name="Abrahante J.E."/>
            <person name="Garbe J."/>
            <person name="Badalamenti J.P."/>
            <person name="Herman A."/>
            <person name="Mangelson H."/>
            <person name="Liachko I."/>
            <person name="Sullivan S."/>
            <person name="Sone E.D."/>
            <person name="Koren S."/>
            <person name="Silverstein K.A.T."/>
            <person name="Beckman K.B."/>
            <person name="Gohl D.M."/>
        </authorList>
    </citation>
    <scope>NUCLEOTIDE SEQUENCE</scope>
    <source>
        <strain evidence="1">Duluth1</strain>
        <tissue evidence="1">Whole animal</tissue>
    </source>
</reference>
<name>A0A9D4M4M6_DREPO</name>
<gene>
    <name evidence="1" type="ORF">DPMN_032407</name>
</gene>
<dbReference type="Proteomes" id="UP000828390">
    <property type="component" value="Unassembled WGS sequence"/>
</dbReference>
<evidence type="ECO:0000313" key="1">
    <source>
        <dbReference type="EMBL" id="KAH3869244.1"/>
    </source>
</evidence>
<organism evidence="1 2">
    <name type="scientific">Dreissena polymorpha</name>
    <name type="common">Zebra mussel</name>
    <name type="synonym">Mytilus polymorpha</name>
    <dbReference type="NCBI Taxonomy" id="45954"/>
    <lineage>
        <taxon>Eukaryota</taxon>
        <taxon>Metazoa</taxon>
        <taxon>Spiralia</taxon>
        <taxon>Lophotrochozoa</taxon>
        <taxon>Mollusca</taxon>
        <taxon>Bivalvia</taxon>
        <taxon>Autobranchia</taxon>
        <taxon>Heteroconchia</taxon>
        <taxon>Euheterodonta</taxon>
        <taxon>Imparidentia</taxon>
        <taxon>Neoheterodontei</taxon>
        <taxon>Myida</taxon>
        <taxon>Dreissenoidea</taxon>
        <taxon>Dreissenidae</taxon>
        <taxon>Dreissena</taxon>
    </lineage>
</organism>
<dbReference type="EMBL" id="JAIWYP010000002">
    <property type="protein sequence ID" value="KAH3869244.1"/>
    <property type="molecule type" value="Genomic_DNA"/>
</dbReference>